<reference evidence="1 2" key="1">
    <citation type="submission" date="2024-03" db="EMBL/GenBank/DDBJ databases">
        <title>Novel species of the genus Variovorax.</title>
        <authorList>
            <person name="Liu Q."/>
            <person name="Xin Y.-H."/>
        </authorList>
    </citation>
    <scope>NUCLEOTIDE SEQUENCE [LARGE SCALE GENOMIC DNA]</scope>
    <source>
        <strain evidence="1 2">KACC 18501</strain>
    </source>
</reference>
<dbReference type="EMBL" id="JBBKZV010000022">
    <property type="protein sequence ID" value="MEJ8825441.1"/>
    <property type="molecule type" value="Genomic_DNA"/>
</dbReference>
<keyword evidence="2" id="KW-1185">Reference proteome</keyword>
<sequence length="183" mass="19952">MLTLIVRGTDNLQEVYAEIMRLAGPDTQSRPVSLENLRVSWTPTGFMLEARARRRGGSLVACVARVLAETLVARIALARSKPSGNFDPKRYRSEMTTNTDFCKHDDTFCFVIDCPISAVDAIKRYLAETAPSRGLRYGIHVSDTALMTCLVTSPSDSLHVHFVDGGGGGYTSASRGLKGLSRP</sequence>
<name>A0ABU8W850_9BURK</name>
<dbReference type="InterPro" id="IPR021445">
    <property type="entry name" value="DUF3095"/>
</dbReference>
<dbReference type="Pfam" id="PF11294">
    <property type="entry name" value="DUF3095"/>
    <property type="match status" value="1"/>
</dbReference>
<gene>
    <name evidence="1" type="ORF">WKW80_26035</name>
</gene>
<comment type="caution">
    <text evidence="1">The sequence shown here is derived from an EMBL/GenBank/DDBJ whole genome shotgun (WGS) entry which is preliminary data.</text>
</comment>
<organism evidence="1 2">
    <name type="scientific">Variovorax humicola</name>
    <dbReference type="NCBI Taxonomy" id="1769758"/>
    <lineage>
        <taxon>Bacteria</taxon>
        <taxon>Pseudomonadati</taxon>
        <taxon>Pseudomonadota</taxon>
        <taxon>Betaproteobacteria</taxon>
        <taxon>Burkholderiales</taxon>
        <taxon>Comamonadaceae</taxon>
        <taxon>Variovorax</taxon>
    </lineage>
</organism>
<evidence type="ECO:0000313" key="1">
    <source>
        <dbReference type="EMBL" id="MEJ8825441.1"/>
    </source>
</evidence>
<dbReference type="RefSeq" id="WP_340366474.1">
    <property type="nucleotide sequence ID" value="NZ_JBBKZV010000022.1"/>
</dbReference>
<protein>
    <submittedName>
        <fullName evidence="1">DUF3095 family protein</fullName>
    </submittedName>
</protein>
<dbReference type="Proteomes" id="UP001363010">
    <property type="component" value="Unassembled WGS sequence"/>
</dbReference>
<evidence type="ECO:0000313" key="2">
    <source>
        <dbReference type="Proteomes" id="UP001363010"/>
    </source>
</evidence>
<proteinExistence type="predicted"/>
<accession>A0ABU8W850</accession>